<evidence type="ECO:0000256" key="1">
    <source>
        <dbReference type="SAM" id="Phobius"/>
    </source>
</evidence>
<dbReference type="EMBL" id="JARTFS010000020">
    <property type="protein sequence ID" value="MED4403895.1"/>
    <property type="molecule type" value="Genomic_DNA"/>
</dbReference>
<sequence>MSLPDFGQQALISMLVSLIFIIVTWWALQSINLEKFIKAGNVIQARVLLILLTIVIASIVSNFFLDYLLWAQQLPFLF</sequence>
<keyword evidence="1" id="KW-1133">Transmembrane helix</keyword>
<keyword evidence="1" id="KW-0812">Transmembrane</keyword>
<accession>A0ABU6P3G1</accession>
<reference evidence="2 3" key="1">
    <citation type="submission" date="2023-03" db="EMBL/GenBank/DDBJ databases">
        <title>Bacillus Genome Sequencing.</title>
        <authorList>
            <person name="Dunlap C."/>
        </authorList>
    </citation>
    <scope>NUCLEOTIDE SEQUENCE [LARGE SCALE GENOMIC DNA]</scope>
    <source>
        <strain evidence="2 3">NRS-1717</strain>
    </source>
</reference>
<dbReference type="GeneID" id="301141619"/>
<proteinExistence type="predicted"/>
<keyword evidence="1" id="KW-0472">Membrane</keyword>
<name>A0ABU6P3G1_9BACI</name>
<gene>
    <name evidence="2" type="ORF">P9271_21585</name>
</gene>
<evidence type="ECO:0000313" key="3">
    <source>
        <dbReference type="Proteomes" id="UP001342826"/>
    </source>
</evidence>
<comment type="caution">
    <text evidence="2">The sequence shown here is derived from an EMBL/GenBank/DDBJ whole genome shotgun (WGS) entry which is preliminary data.</text>
</comment>
<dbReference type="Proteomes" id="UP001342826">
    <property type="component" value="Unassembled WGS sequence"/>
</dbReference>
<evidence type="ECO:0000313" key="2">
    <source>
        <dbReference type="EMBL" id="MED4403895.1"/>
    </source>
</evidence>
<feature type="transmembrane region" description="Helical" evidence="1">
    <location>
        <begin position="48"/>
        <end position="70"/>
    </location>
</feature>
<keyword evidence="3" id="KW-1185">Reference proteome</keyword>
<dbReference type="NCBIfam" id="TIGR02327">
    <property type="entry name" value="int_mem_ywzB"/>
    <property type="match status" value="1"/>
</dbReference>
<dbReference type="RefSeq" id="WP_066230853.1">
    <property type="nucleotide sequence ID" value="NZ_JARTFQ010000009.1"/>
</dbReference>
<dbReference type="InterPro" id="IPR009526">
    <property type="entry name" value="DUF1146"/>
</dbReference>
<dbReference type="Pfam" id="PF06612">
    <property type="entry name" value="DUF1146"/>
    <property type="match status" value="1"/>
</dbReference>
<feature type="transmembrane region" description="Helical" evidence="1">
    <location>
        <begin position="6"/>
        <end position="28"/>
    </location>
</feature>
<organism evidence="2 3">
    <name type="scientific">Metabacillus fastidiosus</name>
    <dbReference type="NCBI Taxonomy" id="1458"/>
    <lineage>
        <taxon>Bacteria</taxon>
        <taxon>Bacillati</taxon>
        <taxon>Bacillota</taxon>
        <taxon>Bacilli</taxon>
        <taxon>Bacillales</taxon>
        <taxon>Bacillaceae</taxon>
        <taxon>Metabacillus</taxon>
    </lineage>
</organism>
<protein>
    <submittedName>
        <fullName evidence="2">DUF1146 family protein</fullName>
    </submittedName>
</protein>